<protein>
    <submittedName>
        <fullName evidence="1">Glutaredoxin family protein</fullName>
    </submittedName>
</protein>
<evidence type="ECO:0000313" key="2">
    <source>
        <dbReference type="Proteomes" id="UP001169862"/>
    </source>
</evidence>
<dbReference type="InterPro" id="IPR008554">
    <property type="entry name" value="Glutaredoxin-like"/>
</dbReference>
<dbReference type="EMBL" id="JAUOPG010000001">
    <property type="protein sequence ID" value="MDO6452145.1"/>
    <property type="molecule type" value="Genomic_DNA"/>
</dbReference>
<dbReference type="Gene3D" id="3.40.30.10">
    <property type="entry name" value="Glutaredoxin"/>
    <property type="match status" value="1"/>
</dbReference>
<gene>
    <name evidence="1" type="ORF">Q4490_01080</name>
</gene>
<evidence type="ECO:0000313" key="1">
    <source>
        <dbReference type="EMBL" id="MDO6452145.1"/>
    </source>
</evidence>
<sequence>MKPNNCNNGFLVTILSREMVRTFILYGSEGCHLCEHAEALLVACFNPEKHQVDLIDIAYDDRLMARFATQIPVLEDEQGDVLNWPFSAEQLRAFVG</sequence>
<dbReference type="SUPFAM" id="SSF52833">
    <property type="entry name" value="Thioredoxin-like"/>
    <property type="match status" value="1"/>
</dbReference>
<comment type="caution">
    <text evidence="1">The sequence shown here is derived from an EMBL/GenBank/DDBJ whole genome shotgun (WGS) entry which is preliminary data.</text>
</comment>
<dbReference type="Pfam" id="PF05768">
    <property type="entry name" value="Glrx-like"/>
    <property type="match status" value="1"/>
</dbReference>
<name>A0AAW7XGZ5_9GAMM</name>
<organism evidence="1 2">
    <name type="scientific">Neptunomonas phycophila</name>
    <dbReference type="NCBI Taxonomy" id="1572645"/>
    <lineage>
        <taxon>Bacteria</taxon>
        <taxon>Pseudomonadati</taxon>
        <taxon>Pseudomonadota</taxon>
        <taxon>Gammaproteobacteria</taxon>
        <taxon>Oceanospirillales</taxon>
        <taxon>Oceanospirillaceae</taxon>
        <taxon>Neptunomonas</taxon>
    </lineage>
</organism>
<reference evidence="1" key="1">
    <citation type="submission" date="2023-07" db="EMBL/GenBank/DDBJ databases">
        <title>Genome content predicts the carbon catabolic preferences of heterotrophic bacteria.</title>
        <authorList>
            <person name="Gralka M."/>
        </authorList>
    </citation>
    <scope>NUCLEOTIDE SEQUENCE</scope>
    <source>
        <strain evidence="1">I2M16</strain>
    </source>
</reference>
<dbReference type="InterPro" id="IPR036249">
    <property type="entry name" value="Thioredoxin-like_sf"/>
</dbReference>
<dbReference type="AlphaFoldDB" id="A0AAW7XGZ5"/>
<accession>A0AAW7XGZ5</accession>
<proteinExistence type="predicted"/>
<dbReference type="RefSeq" id="WP_303548133.1">
    <property type="nucleotide sequence ID" value="NZ_JAUOPG010000001.1"/>
</dbReference>
<dbReference type="Proteomes" id="UP001169862">
    <property type="component" value="Unassembled WGS sequence"/>
</dbReference>